<reference evidence="2" key="1">
    <citation type="journal article" date="2019" name="Int. J. Syst. Evol. Microbiol.">
        <title>The Global Catalogue of Microorganisms (GCM) 10K type strain sequencing project: providing services to taxonomists for standard genome sequencing and annotation.</title>
        <authorList>
            <consortium name="The Broad Institute Genomics Platform"/>
            <consortium name="The Broad Institute Genome Sequencing Center for Infectious Disease"/>
            <person name="Wu L."/>
            <person name="Ma J."/>
        </authorList>
    </citation>
    <scope>NUCLEOTIDE SEQUENCE [LARGE SCALE GENOMIC DNA]</scope>
    <source>
        <strain evidence="2">TISTR 2562</strain>
    </source>
</reference>
<proteinExistence type="predicted"/>
<gene>
    <name evidence="1" type="ORF">ACFSUD_10290</name>
</gene>
<organism evidence="1 2">
    <name type="scientific">Sulfitobacter aestuarii</name>
    <dbReference type="NCBI Taxonomy" id="2161676"/>
    <lineage>
        <taxon>Bacteria</taxon>
        <taxon>Pseudomonadati</taxon>
        <taxon>Pseudomonadota</taxon>
        <taxon>Alphaproteobacteria</taxon>
        <taxon>Rhodobacterales</taxon>
        <taxon>Roseobacteraceae</taxon>
        <taxon>Sulfitobacter</taxon>
    </lineage>
</organism>
<keyword evidence="2" id="KW-1185">Reference proteome</keyword>
<dbReference type="Proteomes" id="UP001597474">
    <property type="component" value="Unassembled WGS sequence"/>
</dbReference>
<sequence length="291" mass="32940">MQLVLHTGVHYTEGERLVRSLLANSEALRERGVVMSRPGTYRSLFRDTLNAMHKTPASPEAREVLLDAVLGETRPERAILSDANFFRTPATAVREGVFYPAAGVRMARMAQLFPDDELEIYISIRNPATLLPILHRVAGDQSDEGFWGDRTPRDMRWSQTIATLREKAPEIPITLWCNEDSPLLWERLLREMTGVGPDVPLEGTYDLLEAIMSPEGMARFRSYIAGRPGLSETQRCRVIGAFLDKFGLEEEIEEELDMPGWDEALVQEMSEAYDADLLLIEQIPRVRLITP</sequence>
<dbReference type="EMBL" id="JBHUMP010000007">
    <property type="protein sequence ID" value="MFD2739959.1"/>
    <property type="molecule type" value="Genomic_DNA"/>
</dbReference>
<accession>A0ABW5U4X9</accession>
<comment type="caution">
    <text evidence="1">The sequence shown here is derived from an EMBL/GenBank/DDBJ whole genome shotgun (WGS) entry which is preliminary data.</text>
</comment>
<name>A0ABW5U4X9_9RHOB</name>
<evidence type="ECO:0000313" key="2">
    <source>
        <dbReference type="Proteomes" id="UP001597474"/>
    </source>
</evidence>
<evidence type="ECO:0000313" key="1">
    <source>
        <dbReference type="EMBL" id="MFD2739959.1"/>
    </source>
</evidence>
<evidence type="ECO:0008006" key="3">
    <source>
        <dbReference type="Google" id="ProtNLM"/>
    </source>
</evidence>
<protein>
    <recommendedName>
        <fullName evidence="3">Sulfotransferase family protein</fullName>
    </recommendedName>
</protein>
<dbReference type="RefSeq" id="WP_386374061.1">
    <property type="nucleotide sequence ID" value="NZ_JBHUMP010000007.1"/>
</dbReference>